<dbReference type="RefSeq" id="WP_090841542.1">
    <property type="nucleotide sequence ID" value="NZ_FNIL01000002.1"/>
</dbReference>
<dbReference type="EMBL" id="FNIL01000002">
    <property type="protein sequence ID" value="SDN61993.1"/>
    <property type="molecule type" value="Genomic_DNA"/>
</dbReference>
<dbReference type="Proteomes" id="UP000198778">
    <property type="component" value="Unassembled WGS sequence"/>
</dbReference>
<reference evidence="3" key="1">
    <citation type="submission" date="2016-10" db="EMBL/GenBank/DDBJ databases">
        <authorList>
            <person name="Varghese N."/>
            <person name="Submissions S."/>
        </authorList>
    </citation>
    <scope>NUCLEOTIDE SEQUENCE [LARGE SCALE GENOMIC DNA]</scope>
    <source>
        <strain evidence="3">CGMCC 1.10369</strain>
    </source>
</reference>
<keyword evidence="3" id="KW-1185">Reference proteome</keyword>
<organism evidence="2 3">
    <name type="scientific">Alkalicoccus daliensis</name>
    <dbReference type="NCBI Taxonomy" id="745820"/>
    <lineage>
        <taxon>Bacteria</taxon>
        <taxon>Bacillati</taxon>
        <taxon>Bacillota</taxon>
        <taxon>Bacilli</taxon>
        <taxon>Bacillales</taxon>
        <taxon>Bacillaceae</taxon>
        <taxon>Alkalicoccus</taxon>
    </lineage>
</organism>
<evidence type="ECO:0000313" key="3">
    <source>
        <dbReference type="Proteomes" id="UP000198778"/>
    </source>
</evidence>
<sequence>MAKCDKCGNQFSWKEIFKKNFNYGEVTCATCGNNSAITFPSRFILTGVTIVPLLFFTITMEFFAAGWTNILFGLPAAAAGVCIAPFLVNYKLAD</sequence>
<protein>
    <submittedName>
        <fullName evidence="2">Cxxc_20_cxxc protein</fullName>
    </submittedName>
</protein>
<dbReference type="NCBIfam" id="TIGR04104">
    <property type="entry name" value="cxxc_20_cxxc"/>
    <property type="match status" value="1"/>
</dbReference>
<name>A0A1H0CVN8_9BACI</name>
<gene>
    <name evidence="2" type="ORF">SAMN04488053_102249</name>
</gene>
<keyword evidence="1" id="KW-0472">Membrane</keyword>
<evidence type="ECO:0000256" key="1">
    <source>
        <dbReference type="SAM" id="Phobius"/>
    </source>
</evidence>
<feature type="transmembrane region" description="Helical" evidence="1">
    <location>
        <begin position="70"/>
        <end position="90"/>
    </location>
</feature>
<dbReference type="InterPro" id="IPR026369">
    <property type="entry name" value="CxxC_20_CxxC"/>
</dbReference>
<dbReference type="STRING" id="745820.SAMN04488053_102249"/>
<feature type="transmembrane region" description="Helical" evidence="1">
    <location>
        <begin position="43"/>
        <end position="64"/>
    </location>
</feature>
<accession>A0A1H0CVN8</accession>
<dbReference type="OrthoDB" id="2970506at2"/>
<keyword evidence="1" id="KW-1133">Transmembrane helix</keyword>
<dbReference type="AlphaFoldDB" id="A0A1H0CVN8"/>
<proteinExistence type="predicted"/>
<evidence type="ECO:0000313" key="2">
    <source>
        <dbReference type="EMBL" id="SDN61993.1"/>
    </source>
</evidence>
<keyword evidence="1" id="KW-0812">Transmembrane</keyword>